<accession>A0A381XXS4</accession>
<dbReference type="PANTHER" id="PTHR43736:SF5">
    <property type="entry name" value="NUDIX HYDROLASE DOMAIN-CONTAINING PROTEIN"/>
    <property type="match status" value="1"/>
</dbReference>
<dbReference type="PRINTS" id="PR00502">
    <property type="entry name" value="NUDIXFAMILY"/>
</dbReference>
<dbReference type="PANTHER" id="PTHR43736">
    <property type="entry name" value="ADP-RIBOSE PYROPHOSPHATASE"/>
    <property type="match status" value="1"/>
</dbReference>
<protein>
    <recommendedName>
        <fullName evidence="2">Nudix hydrolase domain-containing protein</fullName>
    </recommendedName>
</protein>
<feature type="domain" description="Nudix hydrolase" evidence="2">
    <location>
        <begin position="1"/>
        <end position="127"/>
    </location>
</feature>
<dbReference type="InterPro" id="IPR000086">
    <property type="entry name" value="NUDIX_hydrolase_dom"/>
</dbReference>
<dbReference type="EMBL" id="UINC01016764">
    <property type="protein sequence ID" value="SVA69558.1"/>
    <property type="molecule type" value="Genomic_DNA"/>
</dbReference>
<name>A0A381XXS4_9ZZZZ</name>
<feature type="non-terminal residue" evidence="3">
    <location>
        <position position="1"/>
    </location>
</feature>
<dbReference type="PROSITE" id="PS00893">
    <property type="entry name" value="NUDIX_BOX"/>
    <property type="match status" value="1"/>
</dbReference>
<keyword evidence="1" id="KW-0378">Hydrolase</keyword>
<reference evidence="3" key="1">
    <citation type="submission" date="2018-05" db="EMBL/GenBank/DDBJ databases">
        <authorList>
            <person name="Lanie J.A."/>
            <person name="Ng W.-L."/>
            <person name="Kazmierczak K.M."/>
            <person name="Andrzejewski T.M."/>
            <person name="Davidsen T.M."/>
            <person name="Wayne K.J."/>
            <person name="Tettelin H."/>
            <person name="Glass J.I."/>
            <person name="Rusch D."/>
            <person name="Podicherti R."/>
            <person name="Tsui H.-C.T."/>
            <person name="Winkler M.E."/>
        </authorList>
    </citation>
    <scope>NUCLEOTIDE SEQUENCE</scope>
</reference>
<dbReference type="InterPro" id="IPR015797">
    <property type="entry name" value="NUDIX_hydrolase-like_dom_sf"/>
</dbReference>
<evidence type="ECO:0000313" key="3">
    <source>
        <dbReference type="EMBL" id="SVA69558.1"/>
    </source>
</evidence>
<dbReference type="PROSITE" id="PS51462">
    <property type="entry name" value="NUDIX"/>
    <property type="match status" value="1"/>
</dbReference>
<dbReference type="InterPro" id="IPR020476">
    <property type="entry name" value="Nudix_hydrolase"/>
</dbReference>
<sequence length="128" mass="13707">VDAVALREGESGTEVLLIRRGGEPWKGRLAFPGGFVDYGEDPAHAVLRELEEETGVDGFDPVALAIHGDPDRDPRKHIIALFYLVDVDPGAMPRGGDDAADAAWVPIAGLTANQVAGSHIQIIEMLRE</sequence>
<dbReference type="AlphaFoldDB" id="A0A381XXS4"/>
<proteinExistence type="predicted"/>
<evidence type="ECO:0000256" key="1">
    <source>
        <dbReference type="ARBA" id="ARBA00022801"/>
    </source>
</evidence>
<gene>
    <name evidence="3" type="ORF">METZ01_LOCUS122412</name>
</gene>
<dbReference type="GO" id="GO:0016787">
    <property type="term" value="F:hydrolase activity"/>
    <property type="evidence" value="ECO:0007669"/>
    <property type="project" value="UniProtKB-KW"/>
</dbReference>
<evidence type="ECO:0000259" key="2">
    <source>
        <dbReference type="PROSITE" id="PS51462"/>
    </source>
</evidence>
<dbReference type="Pfam" id="PF00293">
    <property type="entry name" value="NUDIX"/>
    <property type="match status" value="1"/>
</dbReference>
<dbReference type="Gene3D" id="3.90.79.10">
    <property type="entry name" value="Nucleoside Triphosphate Pyrophosphohydrolase"/>
    <property type="match status" value="1"/>
</dbReference>
<dbReference type="CDD" id="cd18873">
    <property type="entry name" value="NUDIX_NadM_like"/>
    <property type="match status" value="1"/>
</dbReference>
<dbReference type="InterPro" id="IPR020084">
    <property type="entry name" value="NUDIX_hydrolase_CS"/>
</dbReference>
<organism evidence="3">
    <name type="scientific">marine metagenome</name>
    <dbReference type="NCBI Taxonomy" id="408172"/>
    <lineage>
        <taxon>unclassified sequences</taxon>
        <taxon>metagenomes</taxon>
        <taxon>ecological metagenomes</taxon>
    </lineage>
</organism>
<dbReference type="SUPFAM" id="SSF55811">
    <property type="entry name" value="Nudix"/>
    <property type="match status" value="1"/>
</dbReference>